<keyword evidence="1 5" id="KW-0723">Serine/threonine-protein kinase</keyword>
<comment type="caution">
    <text evidence="7">The sequence shown here is derived from an EMBL/GenBank/DDBJ whole genome shotgun (WGS) entry which is preliminary data.</text>
</comment>
<comment type="similarity">
    <text evidence="5">Belongs to the protein kinase superfamily.</text>
</comment>
<evidence type="ECO:0000256" key="3">
    <source>
        <dbReference type="ARBA" id="ARBA00022840"/>
    </source>
</evidence>
<dbReference type="InterPro" id="IPR050117">
    <property type="entry name" value="MAPK"/>
</dbReference>
<protein>
    <recommendedName>
        <fullName evidence="6">Protein kinase domain-containing protein</fullName>
    </recommendedName>
</protein>
<evidence type="ECO:0000313" key="8">
    <source>
        <dbReference type="Proteomes" id="UP001556367"/>
    </source>
</evidence>
<evidence type="ECO:0000259" key="6">
    <source>
        <dbReference type="PROSITE" id="PS50011"/>
    </source>
</evidence>
<dbReference type="PROSITE" id="PS50011">
    <property type="entry name" value="PROTEIN_KINASE_DOM"/>
    <property type="match status" value="1"/>
</dbReference>
<dbReference type="Gene3D" id="3.30.200.20">
    <property type="entry name" value="Phosphorylase Kinase, domain 1"/>
    <property type="match status" value="1"/>
</dbReference>
<dbReference type="InterPro" id="IPR011009">
    <property type="entry name" value="Kinase-like_dom_sf"/>
</dbReference>
<feature type="binding site" evidence="4">
    <location>
        <position position="39"/>
    </location>
    <ligand>
        <name>ATP</name>
        <dbReference type="ChEBI" id="CHEBI:30616"/>
    </ligand>
</feature>
<dbReference type="PROSITE" id="PS00107">
    <property type="entry name" value="PROTEIN_KINASE_ATP"/>
    <property type="match status" value="1"/>
</dbReference>
<sequence>MRSFNAGANYKLERQIGQGGYGSVVAALHLPTGRRVAIKRVVISDNEILALRAVRELKISKFLTDNRLNDHVVSLLDFVYSAKSSEVYLVQELMQQDLHAVLQLYNLDDEHHRLIISQILRALKSIHSVGIIHRDIKPANVLLDSSLRVKLCDFGLARGANEDVGNLGMTEYVVTRWYRAPEIMIFRRLYSKAIDIWAVGCILAELLIGMPLFPGKTHLDQLCLILDYFDIGPTEPSLQSKPLVRFLSSRVCLMSQSRSLLLEASDSSSYEFLSRMLTFAPEQRMTAMEALSHPYLSAYSDPGDSLNISPPGFSFNENEGLTKEDLKAILSQEAERFDGSIH</sequence>
<dbReference type="Proteomes" id="UP001556367">
    <property type="component" value="Unassembled WGS sequence"/>
</dbReference>
<dbReference type="Pfam" id="PF00069">
    <property type="entry name" value="Pkinase"/>
    <property type="match status" value="1"/>
</dbReference>
<evidence type="ECO:0000256" key="5">
    <source>
        <dbReference type="RuleBase" id="RU000304"/>
    </source>
</evidence>
<keyword evidence="8" id="KW-1185">Reference proteome</keyword>
<reference evidence="8" key="1">
    <citation type="submission" date="2024-06" db="EMBL/GenBank/DDBJ databases">
        <title>Multi-omics analyses provide insights into the biosynthesis of the anticancer antibiotic pleurotin in Hohenbuehelia grisea.</title>
        <authorList>
            <person name="Weaver J.A."/>
            <person name="Alberti F."/>
        </authorList>
    </citation>
    <scope>NUCLEOTIDE SEQUENCE [LARGE SCALE GENOMIC DNA]</scope>
    <source>
        <strain evidence="8">T-177</strain>
    </source>
</reference>
<feature type="domain" description="Protein kinase" evidence="6">
    <location>
        <begin position="10"/>
        <end position="296"/>
    </location>
</feature>
<dbReference type="InterPro" id="IPR000719">
    <property type="entry name" value="Prot_kinase_dom"/>
</dbReference>
<evidence type="ECO:0000256" key="1">
    <source>
        <dbReference type="ARBA" id="ARBA00022527"/>
    </source>
</evidence>
<evidence type="ECO:0000313" key="7">
    <source>
        <dbReference type="EMBL" id="KAL0957438.1"/>
    </source>
</evidence>
<keyword evidence="1 5" id="KW-0418">Kinase</keyword>
<proteinExistence type="inferred from homology"/>
<gene>
    <name evidence="7" type="ORF">HGRIS_001235</name>
</gene>
<dbReference type="SUPFAM" id="SSF56112">
    <property type="entry name" value="Protein kinase-like (PK-like)"/>
    <property type="match status" value="1"/>
</dbReference>
<name>A0ABR3JNP2_9AGAR</name>
<dbReference type="SMART" id="SM00220">
    <property type="entry name" value="S_TKc"/>
    <property type="match status" value="1"/>
</dbReference>
<dbReference type="PANTHER" id="PTHR24055">
    <property type="entry name" value="MITOGEN-ACTIVATED PROTEIN KINASE"/>
    <property type="match status" value="1"/>
</dbReference>
<dbReference type="InterPro" id="IPR017441">
    <property type="entry name" value="Protein_kinase_ATP_BS"/>
</dbReference>
<keyword evidence="1 5" id="KW-0808">Transferase</keyword>
<keyword evidence="3 4" id="KW-0067">ATP-binding</keyword>
<dbReference type="PROSITE" id="PS00108">
    <property type="entry name" value="PROTEIN_KINASE_ST"/>
    <property type="match status" value="1"/>
</dbReference>
<evidence type="ECO:0000256" key="2">
    <source>
        <dbReference type="ARBA" id="ARBA00022741"/>
    </source>
</evidence>
<dbReference type="EMBL" id="JASNQZ010000005">
    <property type="protein sequence ID" value="KAL0957438.1"/>
    <property type="molecule type" value="Genomic_DNA"/>
</dbReference>
<evidence type="ECO:0000256" key="4">
    <source>
        <dbReference type="PROSITE-ProRule" id="PRU10141"/>
    </source>
</evidence>
<accession>A0ABR3JNP2</accession>
<dbReference type="Gene3D" id="1.10.510.10">
    <property type="entry name" value="Transferase(Phosphotransferase) domain 1"/>
    <property type="match status" value="1"/>
</dbReference>
<dbReference type="InterPro" id="IPR008271">
    <property type="entry name" value="Ser/Thr_kinase_AS"/>
</dbReference>
<organism evidence="7 8">
    <name type="scientific">Hohenbuehelia grisea</name>
    <dbReference type="NCBI Taxonomy" id="104357"/>
    <lineage>
        <taxon>Eukaryota</taxon>
        <taxon>Fungi</taxon>
        <taxon>Dikarya</taxon>
        <taxon>Basidiomycota</taxon>
        <taxon>Agaricomycotina</taxon>
        <taxon>Agaricomycetes</taxon>
        <taxon>Agaricomycetidae</taxon>
        <taxon>Agaricales</taxon>
        <taxon>Pleurotineae</taxon>
        <taxon>Pleurotaceae</taxon>
        <taxon>Hohenbuehelia</taxon>
    </lineage>
</organism>
<keyword evidence="2 4" id="KW-0547">Nucleotide-binding</keyword>